<dbReference type="Gene3D" id="3.90.79.10">
    <property type="entry name" value="Nucleoside Triphosphate Pyrophosphohydrolase"/>
    <property type="match status" value="1"/>
</dbReference>
<feature type="domain" description="Nudix hydrolase" evidence="7">
    <location>
        <begin position="26"/>
        <end position="217"/>
    </location>
</feature>
<evidence type="ECO:0000256" key="6">
    <source>
        <dbReference type="ARBA" id="ARBA00023211"/>
    </source>
</evidence>
<reference evidence="9" key="1">
    <citation type="submission" date="2018-06" db="EMBL/GenBank/DDBJ databases">
        <authorList>
            <person name="Helene L.C."/>
            <person name="Dall'Agnol R."/>
            <person name="Delamuta J.R."/>
            <person name="Hungria M."/>
        </authorList>
    </citation>
    <scope>NUCLEOTIDE SEQUENCE [LARGE SCALE GENOMIC DNA]</scope>
    <source>
        <strain evidence="9">AC99b</strain>
    </source>
</reference>
<dbReference type="EMBL" id="QMBP01000007">
    <property type="protein sequence ID" value="RAZ89928.1"/>
    <property type="molecule type" value="Genomic_DNA"/>
</dbReference>
<evidence type="ECO:0000313" key="9">
    <source>
        <dbReference type="Proteomes" id="UP000251558"/>
    </source>
</evidence>
<dbReference type="RefSeq" id="WP_112098649.1">
    <property type="nucleotide sequence ID" value="NZ_QMBP01000007.1"/>
</dbReference>
<keyword evidence="9" id="KW-1185">Reference proteome</keyword>
<evidence type="ECO:0000256" key="5">
    <source>
        <dbReference type="ARBA" id="ARBA00022842"/>
    </source>
</evidence>
<keyword evidence="4 8" id="KW-0378">Hydrolase</keyword>
<organism evidence="8 9">
    <name type="scientific">Mesorhizobium hawassense</name>
    <dbReference type="NCBI Taxonomy" id="1209954"/>
    <lineage>
        <taxon>Bacteria</taxon>
        <taxon>Pseudomonadati</taxon>
        <taxon>Pseudomonadota</taxon>
        <taxon>Alphaproteobacteria</taxon>
        <taxon>Hyphomicrobiales</taxon>
        <taxon>Phyllobacteriaceae</taxon>
        <taxon>Mesorhizobium</taxon>
    </lineage>
</organism>
<comment type="caution">
    <text evidence="8">The sequence shown here is derived from an EMBL/GenBank/DDBJ whole genome shotgun (WGS) entry which is preliminary data.</text>
</comment>
<dbReference type="AlphaFoldDB" id="A0A330HQD4"/>
<dbReference type="GO" id="GO:0046872">
    <property type="term" value="F:metal ion binding"/>
    <property type="evidence" value="ECO:0007669"/>
    <property type="project" value="UniProtKB-KW"/>
</dbReference>
<evidence type="ECO:0000256" key="3">
    <source>
        <dbReference type="ARBA" id="ARBA00022723"/>
    </source>
</evidence>
<evidence type="ECO:0000256" key="2">
    <source>
        <dbReference type="ARBA" id="ARBA00001946"/>
    </source>
</evidence>
<keyword evidence="5" id="KW-0460">Magnesium</keyword>
<proteinExistence type="predicted"/>
<evidence type="ECO:0000256" key="1">
    <source>
        <dbReference type="ARBA" id="ARBA00001936"/>
    </source>
</evidence>
<dbReference type="InterPro" id="IPR039121">
    <property type="entry name" value="NUDT19"/>
</dbReference>
<dbReference type="CDD" id="cd18870">
    <property type="entry name" value="NUDIX_AcylCoAdiphos_Nudt19"/>
    <property type="match status" value="1"/>
</dbReference>
<comment type="cofactor">
    <cofactor evidence="1">
        <name>Mn(2+)</name>
        <dbReference type="ChEBI" id="CHEBI:29035"/>
    </cofactor>
</comment>
<evidence type="ECO:0000259" key="7">
    <source>
        <dbReference type="PROSITE" id="PS51462"/>
    </source>
</evidence>
<dbReference type="GO" id="GO:0016818">
    <property type="term" value="F:hydrolase activity, acting on acid anhydrides, in phosphorus-containing anhydrides"/>
    <property type="evidence" value="ECO:0007669"/>
    <property type="project" value="InterPro"/>
</dbReference>
<keyword evidence="3" id="KW-0479">Metal-binding</keyword>
<evidence type="ECO:0000313" key="8">
    <source>
        <dbReference type="EMBL" id="RAZ89928.1"/>
    </source>
</evidence>
<protein>
    <submittedName>
        <fullName evidence="8">NUDIX hydrolase</fullName>
    </submittedName>
</protein>
<accession>A0A330HQD4</accession>
<keyword evidence="6" id="KW-0464">Manganese</keyword>
<dbReference type="PROSITE" id="PS51462">
    <property type="entry name" value="NUDIX"/>
    <property type="match status" value="1"/>
</dbReference>
<dbReference type="InterPro" id="IPR000086">
    <property type="entry name" value="NUDIX_hydrolase_dom"/>
</dbReference>
<dbReference type="SUPFAM" id="SSF55811">
    <property type="entry name" value="Nudix"/>
    <property type="match status" value="1"/>
</dbReference>
<dbReference type="PANTHER" id="PTHR12318">
    <property type="entry name" value="TESTOSTERONE-REGULATED PROTEIN RP2"/>
    <property type="match status" value="1"/>
</dbReference>
<name>A0A330HQD4_9HYPH</name>
<dbReference type="PANTHER" id="PTHR12318:SF0">
    <property type="entry name" value="ACYL-COENZYME A DIPHOSPHATASE NUDT19"/>
    <property type="match status" value="1"/>
</dbReference>
<dbReference type="OrthoDB" id="9805905at2"/>
<dbReference type="Proteomes" id="UP000251558">
    <property type="component" value="Unassembled WGS sequence"/>
</dbReference>
<dbReference type="InterPro" id="IPR015797">
    <property type="entry name" value="NUDIX_hydrolase-like_dom_sf"/>
</dbReference>
<sequence length="246" mass="27115">MERMTKADVDKLDKGLAVRSGRALRPRDAATLILLDRKASDVLVLMGRRHAGHAFMPGKFVFPGGRTDPADSRIVVAAALPGDEEKKLAAGPGRASPARARAIALSAIRETYEEAGLLIGRKGAFSTAKRDWQGFVEHGVVPSLDVLRFVARAITPPNRVRRFDTRFFSAWRHDVAVELPDGGPTNELEELVWLPLADARKADIPDITGMILEEVEKRLADDPLLRPGGAVPFFRLVRNRFVREVL</sequence>
<reference evidence="8 9" key="2">
    <citation type="submission" date="2018-07" db="EMBL/GenBank/DDBJ databases">
        <title>Diversity of Mesorhizobium strains in Brazil.</title>
        <authorList>
            <person name="Helene L.C.F."/>
            <person name="Dall'Agnol R."/>
            <person name="Delamuta J.R.M."/>
            <person name="Hungria M."/>
        </authorList>
    </citation>
    <scope>NUCLEOTIDE SEQUENCE [LARGE SCALE GENOMIC DNA]</scope>
    <source>
        <strain evidence="8 9">AC99b</strain>
    </source>
</reference>
<gene>
    <name evidence="8" type="ORF">DPM33_17340</name>
</gene>
<evidence type="ECO:0000256" key="4">
    <source>
        <dbReference type="ARBA" id="ARBA00022801"/>
    </source>
</evidence>
<comment type="cofactor">
    <cofactor evidence="2">
        <name>Mg(2+)</name>
        <dbReference type="ChEBI" id="CHEBI:18420"/>
    </cofactor>
</comment>